<reference evidence="10" key="1">
    <citation type="submission" date="2017-04" db="EMBL/GenBank/DDBJ databases">
        <authorList>
            <person name="Varghese N."/>
            <person name="Submissions S."/>
        </authorList>
    </citation>
    <scope>NUCLEOTIDE SEQUENCE [LARGE SCALE GENOMIC DNA]</scope>
    <source>
        <strain evidence="10">RKEM611</strain>
    </source>
</reference>
<feature type="transmembrane region" description="Helical" evidence="7">
    <location>
        <begin position="130"/>
        <end position="148"/>
    </location>
</feature>
<keyword evidence="10" id="KW-1185">Reference proteome</keyword>
<organism evidence="9 10">
    <name type="scientific">Pseudobacteriovorax antillogorgiicola</name>
    <dbReference type="NCBI Taxonomy" id="1513793"/>
    <lineage>
        <taxon>Bacteria</taxon>
        <taxon>Pseudomonadati</taxon>
        <taxon>Bdellovibrionota</taxon>
        <taxon>Oligoflexia</taxon>
        <taxon>Oligoflexales</taxon>
        <taxon>Pseudobacteriovoracaceae</taxon>
        <taxon>Pseudobacteriovorax</taxon>
    </lineage>
</organism>
<comment type="catalytic activity">
    <reaction evidence="1">
        <text>ATP + protein L-histidine = ADP + protein N-phospho-L-histidine.</text>
        <dbReference type="EC" id="2.7.13.3"/>
    </reaction>
</comment>
<evidence type="ECO:0000256" key="4">
    <source>
        <dbReference type="ARBA" id="ARBA00022741"/>
    </source>
</evidence>
<keyword evidence="7" id="KW-0472">Membrane</keyword>
<dbReference type="PANTHER" id="PTHR44936:SF10">
    <property type="entry name" value="SENSOR PROTEIN RSTB"/>
    <property type="match status" value="1"/>
</dbReference>
<keyword evidence="7" id="KW-1133">Transmembrane helix</keyword>
<dbReference type="EMBL" id="FWZT01000008">
    <property type="protein sequence ID" value="SMF25490.1"/>
    <property type="molecule type" value="Genomic_DNA"/>
</dbReference>
<dbReference type="EC" id="2.7.13.3" evidence="2"/>
<dbReference type="Gene3D" id="3.30.565.10">
    <property type="entry name" value="Histidine kinase-like ATPase, C-terminal domain"/>
    <property type="match status" value="1"/>
</dbReference>
<evidence type="ECO:0000313" key="9">
    <source>
        <dbReference type="EMBL" id="SMF25490.1"/>
    </source>
</evidence>
<dbReference type="InterPro" id="IPR003594">
    <property type="entry name" value="HATPase_dom"/>
</dbReference>
<keyword evidence="5 9" id="KW-0418">Kinase</keyword>
<evidence type="ECO:0000259" key="8">
    <source>
        <dbReference type="PROSITE" id="PS50109"/>
    </source>
</evidence>
<feature type="transmembrane region" description="Helical" evidence="7">
    <location>
        <begin position="81"/>
        <end position="98"/>
    </location>
</feature>
<proteinExistence type="predicted"/>
<evidence type="ECO:0000313" key="10">
    <source>
        <dbReference type="Proteomes" id="UP000192907"/>
    </source>
</evidence>
<keyword evidence="7" id="KW-0812">Transmembrane</keyword>
<keyword evidence="4" id="KW-0547">Nucleotide-binding</keyword>
<evidence type="ECO:0000256" key="1">
    <source>
        <dbReference type="ARBA" id="ARBA00000085"/>
    </source>
</evidence>
<evidence type="ECO:0000256" key="7">
    <source>
        <dbReference type="SAM" id="Phobius"/>
    </source>
</evidence>
<dbReference type="GO" id="GO:0004673">
    <property type="term" value="F:protein histidine kinase activity"/>
    <property type="evidence" value="ECO:0007669"/>
    <property type="project" value="UniProtKB-EC"/>
</dbReference>
<dbReference type="InterPro" id="IPR050980">
    <property type="entry name" value="2C_sensor_his_kinase"/>
</dbReference>
<protein>
    <recommendedName>
        <fullName evidence="2">histidine kinase</fullName>
        <ecNumber evidence="2">2.7.13.3</ecNumber>
    </recommendedName>
</protein>
<evidence type="ECO:0000256" key="3">
    <source>
        <dbReference type="ARBA" id="ARBA00022679"/>
    </source>
</evidence>
<dbReference type="AlphaFoldDB" id="A0A1Y6BX51"/>
<evidence type="ECO:0000256" key="2">
    <source>
        <dbReference type="ARBA" id="ARBA00012438"/>
    </source>
</evidence>
<evidence type="ECO:0000256" key="5">
    <source>
        <dbReference type="ARBA" id="ARBA00022777"/>
    </source>
</evidence>
<dbReference type="PANTHER" id="PTHR44936">
    <property type="entry name" value="SENSOR PROTEIN CREC"/>
    <property type="match status" value="1"/>
</dbReference>
<dbReference type="STRING" id="1513793.SAMN06296036_10876"/>
<feature type="domain" description="Histidine kinase" evidence="8">
    <location>
        <begin position="209"/>
        <end position="413"/>
    </location>
</feature>
<dbReference type="Pfam" id="PF02518">
    <property type="entry name" value="HATPase_c"/>
    <property type="match status" value="1"/>
</dbReference>
<dbReference type="GO" id="GO:0005524">
    <property type="term" value="F:ATP binding"/>
    <property type="evidence" value="ECO:0007669"/>
    <property type="project" value="UniProtKB-KW"/>
</dbReference>
<evidence type="ECO:0000256" key="6">
    <source>
        <dbReference type="ARBA" id="ARBA00022840"/>
    </source>
</evidence>
<name>A0A1Y6BX51_9BACT</name>
<dbReference type="PROSITE" id="PS50109">
    <property type="entry name" value="HIS_KIN"/>
    <property type="match status" value="1"/>
</dbReference>
<keyword evidence="6" id="KW-0067">ATP-binding</keyword>
<dbReference type="RefSeq" id="WP_159455326.1">
    <property type="nucleotide sequence ID" value="NZ_FWZT01000008.1"/>
</dbReference>
<feature type="transmembrane region" description="Helical" evidence="7">
    <location>
        <begin position="51"/>
        <end position="69"/>
    </location>
</feature>
<dbReference type="InterPro" id="IPR036890">
    <property type="entry name" value="HATPase_C_sf"/>
</dbReference>
<dbReference type="SUPFAM" id="SSF55874">
    <property type="entry name" value="ATPase domain of HSP90 chaperone/DNA topoisomerase II/histidine kinase"/>
    <property type="match status" value="1"/>
</dbReference>
<keyword evidence="3" id="KW-0808">Transferase</keyword>
<sequence length="413" mass="46180">MNFLEPDFSLISNDHAAKLEWLARLRLVAAFGQLVMVPIGLYNGFIPYDSLMEIFGLISLLLIMNLLIWKSMRRKKAYPEHTVFIHLCIDFVFFSLFLSLSSGFLNPLINLCFLHFAIVGLNVSPKFGAMFFCWATALLGLVFASSVADPWNSRMMILLGTYIFVGLTILVVSQWFSRTMSRYKESIHHLRVQLGKVDSLRASGLVAANLCHELSTPINDAVLKVGMIRHHDQKLERHRLCDDVENLLLECGDRLQSLFSDASMEEGQRFVATDIGQLVSRTANSWRSHLCPHLHMEIQIPDQGIIKAIPRMLFIRTFMDFLDNARDAIGSRDGALKVTVKALRDASVEVAVEDNGPGFQETIKDKIGTPFLTNKESGVGLGLYTASHLAFHLGGDFQVGRSSLGGAKVCLQF</sequence>
<dbReference type="InterPro" id="IPR005467">
    <property type="entry name" value="His_kinase_dom"/>
</dbReference>
<feature type="transmembrane region" description="Helical" evidence="7">
    <location>
        <begin position="154"/>
        <end position="176"/>
    </location>
</feature>
<dbReference type="SMART" id="SM00387">
    <property type="entry name" value="HATPase_c"/>
    <property type="match status" value="1"/>
</dbReference>
<accession>A0A1Y6BX51</accession>
<gene>
    <name evidence="9" type="ORF">SAMN06296036_10876</name>
</gene>
<feature type="transmembrane region" description="Helical" evidence="7">
    <location>
        <begin position="27"/>
        <end position="45"/>
    </location>
</feature>
<dbReference type="Proteomes" id="UP000192907">
    <property type="component" value="Unassembled WGS sequence"/>
</dbReference>